<sequence>MENRRVFIKKSGLIVAASAMPYPSFLIPRKKEKLGVALVGLGYYSTDLLAPALQLTEHCELRGIVTGSPEKIPVWQAKYGIKDHNVYNYENMHKVADNDEIDVIYIVLPNALHKKYSVIAANAGKHVWCEKPMAVNAQECREIIEACKKNNVQLTIGYRMQHEPVTQKIISWAKQKPYGNIKTLYAEAGFYHGANDPTHWKINKELGGGAMFDMGVYPLNGVRYATGLEPLSVSAVIENSRPDVIATDETTLFNLEFPDGITAECKTTFAANINTLQVNADNGGYKLQPFQSYRGVAGITSDGKKLEAFKGNQQARQMDDDALAIINGKPPLVAGEEGLKDIKVVDAIFESARQGGKRITI</sequence>
<dbReference type="EMBL" id="CP094358">
    <property type="protein sequence ID" value="UOB16451.1"/>
    <property type="molecule type" value="Genomic_DNA"/>
</dbReference>
<dbReference type="PANTHER" id="PTHR22604">
    <property type="entry name" value="OXIDOREDUCTASES"/>
    <property type="match status" value="1"/>
</dbReference>
<accession>A0A9E7CSK9</accession>
<reference evidence="5" key="1">
    <citation type="submission" date="2022-03" db="EMBL/GenBank/DDBJ databases">
        <title>Description of Abyssus ytuae gen. nov., sp. nov., a novel member of the family Flavobacteriaceae isolated from the sediment of Mariana Trench.</title>
        <authorList>
            <person name="Zhang J."/>
            <person name="Xu X."/>
        </authorList>
    </citation>
    <scope>NUCLEOTIDE SEQUENCE</scope>
    <source>
        <strain evidence="5">MT3330</strain>
    </source>
</reference>
<evidence type="ECO:0000256" key="2">
    <source>
        <dbReference type="ARBA" id="ARBA00023002"/>
    </source>
</evidence>
<evidence type="ECO:0000259" key="4">
    <source>
        <dbReference type="Pfam" id="PF22725"/>
    </source>
</evidence>
<dbReference type="InterPro" id="IPR036291">
    <property type="entry name" value="NAD(P)-bd_dom_sf"/>
</dbReference>
<evidence type="ECO:0000313" key="5">
    <source>
        <dbReference type="EMBL" id="UOB16451.1"/>
    </source>
</evidence>
<feature type="domain" description="Gfo/Idh/MocA-like oxidoreductase N-terminal" evidence="3">
    <location>
        <begin position="35"/>
        <end position="158"/>
    </location>
</feature>
<name>A0A9E7CSK9_9FLAO</name>
<dbReference type="InterPro" id="IPR050984">
    <property type="entry name" value="Gfo/Idh/MocA_domain"/>
</dbReference>
<keyword evidence="6" id="KW-1185">Reference proteome</keyword>
<dbReference type="InterPro" id="IPR008354">
    <property type="entry name" value="Glc-Fru_OxRdtase_bac"/>
</dbReference>
<proteinExistence type="inferred from homology"/>
<dbReference type="Proteomes" id="UP000831290">
    <property type="component" value="Chromosome"/>
</dbReference>
<dbReference type="KEGG" id="fbm:MQE35_11965"/>
<gene>
    <name evidence="5" type="ORF">MQE35_11965</name>
</gene>
<dbReference type="Pfam" id="PF22725">
    <property type="entry name" value="GFO_IDH_MocA_C3"/>
    <property type="match status" value="1"/>
</dbReference>
<evidence type="ECO:0000256" key="1">
    <source>
        <dbReference type="ARBA" id="ARBA00010928"/>
    </source>
</evidence>
<organism evidence="5 6">
    <name type="scientific">Abyssalbus ytuae</name>
    <dbReference type="NCBI Taxonomy" id="2926907"/>
    <lineage>
        <taxon>Bacteria</taxon>
        <taxon>Pseudomonadati</taxon>
        <taxon>Bacteroidota</taxon>
        <taxon>Flavobacteriia</taxon>
        <taxon>Flavobacteriales</taxon>
        <taxon>Flavobacteriaceae</taxon>
        <taxon>Abyssalbus</taxon>
    </lineage>
</organism>
<dbReference type="AlphaFoldDB" id="A0A9E7CSK9"/>
<dbReference type="PANTHER" id="PTHR22604:SF105">
    <property type="entry name" value="TRANS-1,2-DIHYDROBENZENE-1,2-DIOL DEHYDROGENASE"/>
    <property type="match status" value="1"/>
</dbReference>
<evidence type="ECO:0000259" key="3">
    <source>
        <dbReference type="Pfam" id="PF01408"/>
    </source>
</evidence>
<dbReference type="PRINTS" id="PR01775">
    <property type="entry name" value="GLFROXRDTASE"/>
</dbReference>
<dbReference type="SUPFAM" id="SSF55347">
    <property type="entry name" value="Glyceraldehyde-3-phosphate dehydrogenase-like, C-terminal domain"/>
    <property type="match status" value="1"/>
</dbReference>
<protein>
    <submittedName>
        <fullName evidence="5">Gfo/Idh/MocA family oxidoreductase</fullName>
    </submittedName>
</protein>
<keyword evidence="2" id="KW-0560">Oxidoreductase</keyword>
<evidence type="ECO:0000313" key="6">
    <source>
        <dbReference type="Proteomes" id="UP000831290"/>
    </source>
</evidence>
<dbReference type="Gene3D" id="3.40.50.720">
    <property type="entry name" value="NAD(P)-binding Rossmann-like Domain"/>
    <property type="match status" value="1"/>
</dbReference>
<comment type="similarity">
    <text evidence="1">Belongs to the Gfo/Idh/MocA family.</text>
</comment>
<feature type="domain" description="GFO/IDH/MocA-like oxidoreductase" evidence="4">
    <location>
        <begin position="171"/>
        <end position="283"/>
    </location>
</feature>
<dbReference type="Gene3D" id="3.30.360.10">
    <property type="entry name" value="Dihydrodipicolinate Reductase, domain 2"/>
    <property type="match status" value="1"/>
</dbReference>
<dbReference type="GO" id="GO:0000166">
    <property type="term" value="F:nucleotide binding"/>
    <property type="evidence" value="ECO:0007669"/>
    <property type="project" value="InterPro"/>
</dbReference>
<dbReference type="Pfam" id="PF01408">
    <property type="entry name" value="GFO_IDH_MocA"/>
    <property type="match status" value="1"/>
</dbReference>
<dbReference type="GO" id="GO:0016491">
    <property type="term" value="F:oxidoreductase activity"/>
    <property type="evidence" value="ECO:0007669"/>
    <property type="project" value="UniProtKB-KW"/>
</dbReference>
<dbReference type="SUPFAM" id="SSF51735">
    <property type="entry name" value="NAD(P)-binding Rossmann-fold domains"/>
    <property type="match status" value="1"/>
</dbReference>
<dbReference type="InterPro" id="IPR055170">
    <property type="entry name" value="GFO_IDH_MocA-like_dom"/>
</dbReference>
<dbReference type="RefSeq" id="WP_255841636.1">
    <property type="nucleotide sequence ID" value="NZ_CP094358.1"/>
</dbReference>
<dbReference type="InterPro" id="IPR000683">
    <property type="entry name" value="Gfo/Idh/MocA-like_OxRdtase_N"/>
</dbReference>